<evidence type="ECO:0000256" key="1">
    <source>
        <dbReference type="SAM" id="SignalP"/>
    </source>
</evidence>
<feature type="signal peptide" evidence="1">
    <location>
        <begin position="1"/>
        <end position="18"/>
    </location>
</feature>
<keyword evidence="1" id="KW-0732">Signal</keyword>
<feature type="chain" id="PRO_5014831081" evidence="1">
    <location>
        <begin position="19"/>
        <end position="119"/>
    </location>
</feature>
<proteinExistence type="predicted"/>
<name>A0A2M4B1F3_9DIPT</name>
<reference evidence="2" key="1">
    <citation type="submission" date="2018-01" db="EMBL/GenBank/DDBJ databases">
        <title>An insight into the sialome of Amazonian anophelines.</title>
        <authorList>
            <person name="Ribeiro J.M."/>
            <person name="Scarpassa V."/>
            <person name="Calvo E."/>
        </authorList>
    </citation>
    <scope>NUCLEOTIDE SEQUENCE</scope>
    <source>
        <tissue evidence="2">Salivary glands</tissue>
    </source>
</reference>
<accession>A0A2M4B1F3</accession>
<protein>
    <submittedName>
        <fullName evidence="2">Putative secreted protein</fullName>
    </submittedName>
</protein>
<evidence type="ECO:0000313" key="2">
    <source>
        <dbReference type="EMBL" id="MBW46866.1"/>
    </source>
</evidence>
<dbReference type="AlphaFoldDB" id="A0A2M4B1F3"/>
<dbReference type="EMBL" id="GGFK01013545">
    <property type="protein sequence ID" value="MBW46866.1"/>
    <property type="molecule type" value="Transcribed_RNA"/>
</dbReference>
<organism evidence="2">
    <name type="scientific">Anopheles triannulatus</name>
    <dbReference type="NCBI Taxonomy" id="58253"/>
    <lineage>
        <taxon>Eukaryota</taxon>
        <taxon>Metazoa</taxon>
        <taxon>Ecdysozoa</taxon>
        <taxon>Arthropoda</taxon>
        <taxon>Hexapoda</taxon>
        <taxon>Insecta</taxon>
        <taxon>Pterygota</taxon>
        <taxon>Neoptera</taxon>
        <taxon>Endopterygota</taxon>
        <taxon>Diptera</taxon>
        <taxon>Nematocera</taxon>
        <taxon>Culicoidea</taxon>
        <taxon>Culicidae</taxon>
        <taxon>Anophelinae</taxon>
        <taxon>Anopheles</taxon>
    </lineage>
</organism>
<sequence length="119" mass="13612">MQQHLFFLLLLLLPLAHCVLRRTACALLRRTELQQQHADDVSSRFWKRRLLLLLSGGCRRAGTVPLKERSYTPAHTVCHSLCTDWKFTLDLFCFLRETRAGTDTGNRTISLACAPRGVM</sequence>